<accession>A0A0V0GZQ2</accession>
<evidence type="ECO:0000313" key="1">
    <source>
        <dbReference type="EMBL" id="JAP12667.1"/>
    </source>
</evidence>
<sequence>MKFLVCLHQYSNNSTPTHLPHIVKHDNEVLDLTTAIYNIPTNTLPQHHIFCDMISLSISA</sequence>
<name>A0A0V0GZQ2_SOLCH</name>
<proteinExistence type="predicted"/>
<dbReference type="AlphaFoldDB" id="A0A0V0GZQ2"/>
<protein>
    <submittedName>
        <fullName evidence="1">Putative ovule protein</fullName>
    </submittedName>
</protein>
<organism evidence="1">
    <name type="scientific">Solanum chacoense</name>
    <name type="common">Chaco potato</name>
    <dbReference type="NCBI Taxonomy" id="4108"/>
    <lineage>
        <taxon>Eukaryota</taxon>
        <taxon>Viridiplantae</taxon>
        <taxon>Streptophyta</taxon>
        <taxon>Embryophyta</taxon>
        <taxon>Tracheophyta</taxon>
        <taxon>Spermatophyta</taxon>
        <taxon>Magnoliopsida</taxon>
        <taxon>eudicotyledons</taxon>
        <taxon>Gunneridae</taxon>
        <taxon>Pentapetalae</taxon>
        <taxon>asterids</taxon>
        <taxon>lamiids</taxon>
        <taxon>Solanales</taxon>
        <taxon>Solanaceae</taxon>
        <taxon>Solanoideae</taxon>
        <taxon>Solaneae</taxon>
        <taxon>Solanum</taxon>
    </lineage>
</organism>
<reference evidence="1" key="1">
    <citation type="submission" date="2015-12" db="EMBL/GenBank/DDBJ databases">
        <title>Gene expression during late stages of embryo sac development: a critical building block for successful pollen-pistil interactions.</title>
        <authorList>
            <person name="Liu Y."/>
            <person name="Joly V."/>
            <person name="Sabar M."/>
            <person name="Matton D.P."/>
        </authorList>
    </citation>
    <scope>NUCLEOTIDE SEQUENCE</scope>
</reference>
<dbReference type="EMBL" id="GEDG01029248">
    <property type="protein sequence ID" value="JAP12667.1"/>
    <property type="molecule type" value="Transcribed_RNA"/>
</dbReference>